<dbReference type="GO" id="GO:0051262">
    <property type="term" value="P:protein tetramerization"/>
    <property type="evidence" value="ECO:0007669"/>
    <property type="project" value="InterPro"/>
</dbReference>
<dbReference type="GO" id="GO:0015031">
    <property type="term" value="P:protein transport"/>
    <property type="evidence" value="ECO:0007669"/>
    <property type="project" value="UniProtKB-UniRule"/>
</dbReference>
<dbReference type="InterPro" id="IPR035958">
    <property type="entry name" value="SecB-like_sf"/>
</dbReference>
<protein>
    <recommendedName>
        <fullName evidence="6">Protein-export protein SecB</fullName>
    </recommendedName>
</protein>
<dbReference type="Pfam" id="PF02556">
    <property type="entry name" value="SecB"/>
    <property type="match status" value="1"/>
</dbReference>
<dbReference type="Gene3D" id="3.10.420.10">
    <property type="entry name" value="SecB-like"/>
    <property type="match status" value="1"/>
</dbReference>
<dbReference type="SUPFAM" id="SSF54611">
    <property type="entry name" value="SecB-like"/>
    <property type="match status" value="1"/>
</dbReference>
<proteinExistence type="inferred from homology"/>
<dbReference type="EMBL" id="LS398551">
    <property type="protein sequence ID" value="SPR13200.1"/>
    <property type="molecule type" value="Genomic_DNA"/>
</dbReference>
<evidence type="ECO:0000313" key="8">
    <source>
        <dbReference type="EMBL" id="SPR13200.1"/>
    </source>
</evidence>
<evidence type="ECO:0000256" key="5">
    <source>
        <dbReference type="ARBA" id="ARBA00023186"/>
    </source>
</evidence>
<organism evidence="7 9">
    <name type="scientific">Orientia tsutsugamushi str. Gilliam</name>
    <dbReference type="NCBI Taxonomy" id="1359184"/>
    <lineage>
        <taxon>Bacteria</taxon>
        <taxon>Pseudomonadati</taxon>
        <taxon>Pseudomonadota</taxon>
        <taxon>Alphaproteobacteria</taxon>
        <taxon>Rickettsiales</taxon>
        <taxon>Rickettsiaceae</taxon>
        <taxon>Rickettsieae</taxon>
        <taxon>Orientia</taxon>
    </lineage>
</organism>
<dbReference type="HAMAP" id="MF_00821">
    <property type="entry name" value="SecB"/>
    <property type="match status" value="1"/>
</dbReference>
<evidence type="ECO:0000256" key="3">
    <source>
        <dbReference type="ARBA" id="ARBA00022927"/>
    </source>
</evidence>
<dbReference type="AlphaFoldDB" id="A0A0F3MEL8"/>
<dbReference type="Proteomes" id="UP000033769">
    <property type="component" value="Unassembled WGS sequence"/>
</dbReference>
<evidence type="ECO:0000256" key="6">
    <source>
        <dbReference type="HAMAP-Rule" id="MF_00821"/>
    </source>
</evidence>
<dbReference type="GO" id="GO:0051082">
    <property type="term" value="F:unfolded protein binding"/>
    <property type="evidence" value="ECO:0007669"/>
    <property type="project" value="InterPro"/>
</dbReference>
<dbReference type="GO" id="GO:0006457">
    <property type="term" value="P:protein folding"/>
    <property type="evidence" value="ECO:0007669"/>
    <property type="project" value="UniProtKB-UniRule"/>
</dbReference>
<dbReference type="PANTHER" id="PTHR36918:SF1">
    <property type="entry name" value="PROTEIN-EXPORT PROTEIN SECB"/>
    <property type="match status" value="1"/>
</dbReference>
<reference evidence="7 9" key="1">
    <citation type="submission" date="2015-02" db="EMBL/GenBank/DDBJ databases">
        <title>Genome Sequencing of Rickettsiales.</title>
        <authorList>
            <person name="Daugherty S.C."/>
            <person name="Su Q."/>
            <person name="Abolude K."/>
            <person name="Beier-Sexton M."/>
            <person name="Carlyon J.A."/>
            <person name="Carter R."/>
            <person name="Day N.P."/>
            <person name="Dumler S.J."/>
            <person name="Dyachenko V."/>
            <person name="Godinez A."/>
            <person name="Kurtti T.J."/>
            <person name="Lichay M."/>
            <person name="Mullins K.E."/>
            <person name="Ott S."/>
            <person name="Pappas-Brown V."/>
            <person name="Paris D.H."/>
            <person name="Patel P."/>
            <person name="Richards A.L."/>
            <person name="Sadzewicz L."/>
            <person name="Sears K."/>
            <person name="Seidman D."/>
            <person name="Sengamalay N."/>
            <person name="Stenos J."/>
            <person name="Tallon L.J."/>
            <person name="Vincent G."/>
            <person name="Fraser C.M."/>
            <person name="Munderloh U."/>
            <person name="Dunning-Hotopp J.C."/>
        </authorList>
    </citation>
    <scope>NUCLEOTIDE SEQUENCE [LARGE SCALE GENOMIC DNA]</scope>
    <source>
        <strain evidence="7 9">Gilliam</strain>
    </source>
</reference>
<gene>
    <name evidence="6 7" type="primary">secB</name>
    <name evidence="8" type="ORF">GILLIAM_02721</name>
    <name evidence="7" type="ORF">OTSGILL_0031</name>
</gene>
<evidence type="ECO:0000256" key="2">
    <source>
        <dbReference type="ARBA" id="ARBA00022448"/>
    </source>
</evidence>
<evidence type="ECO:0000256" key="4">
    <source>
        <dbReference type="ARBA" id="ARBA00023010"/>
    </source>
</evidence>
<dbReference type="RefSeq" id="WP_047220062.1">
    <property type="nucleotide sequence ID" value="NZ_LS398551.1"/>
</dbReference>
<comment type="subunit">
    <text evidence="6">Homotetramer, a dimer of dimers. One homotetramer interacts with 1 SecA dimer.</text>
</comment>
<evidence type="ECO:0000313" key="9">
    <source>
        <dbReference type="Proteomes" id="UP000033769"/>
    </source>
</evidence>
<keyword evidence="2 6" id="KW-0813">Transport</keyword>
<evidence type="ECO:0000313" key="10">
    <source>
        <dbReference type="Proteomes" id="UP000244959"/>
    </source>
</evidence>
<accession>A0A0F3MEL8</accession>
<evidence type="ECO:0000256" key="1">
    <source>
        <dbReference type="ARBA" id="ARBA00009990"/>
    </source>
</evidence>
<dbReference type="NCBIfam" id="TIGR00809">
    <property type="entry name" value="secB"/>
    <property type="match status" value="1"/>
</dbReference>
<keyword evidence="3 6" id="KW-0653">Protein transport</keyword>
<keyword evidence="4 6" id="KW-0811">Translocation</keyword>
<comment type="similarity">
    <text evidence="1 6">Belongs to the SecB family.</text>
</comment>
<comment type="subcellular location">
    <subcellularLocation>
        <location evidence="6">Cytoplasm</location>
    </subcellularLocation>
</comment>
<evidence type="ECO:0000313" key="7">
    <source>
        <dbReference type="EMBL" id="KJV54213.1"/>
    </source>
</evidence>
<dbReference type="InterPro" id="IPR003708">
    <property type="entry name" value="SecB"/>
</dbReference>
<dbReference type="NCBIfam" id="NF004392">
    <property type="entry name" value="PRK05751.1-3"/>
    <property type="match status" value="1"/>
</dbReference>
<reference evidence="10" key="2">
    <citation type="submission" date="2018-03" db="EMBL/GenBank/DDBJ databases">
        <authorList>
            <person name="Batty M. E."/>
            <person name="Batty M E."/>
        </authorList>
    </citation>
    <scope>NUCLEOTIDE SEQUENCE [LARGE SCALE GENOMIC DNA]</scope>
    <source>
        <strain evidence="10">Gilliam</strain>
    </source>
</reference>
<sequence>MVATSKPKSEPKIAVKAQYVKDLSFENPDPINSLFKTTEKPKIDTKLDINITKLSEDNHFEVELSTNVSATCNDKKIFHIEVVYAGIFQLTNIAEEDKKFILSVRCPEIIFPYVRQIISESTQKGGFLPLMIDYIDFAEIISNTQTTNNQQELIKPEFDVSNKQ</sequence>
<keyword evidence="6" id="KW-0963">Cytoplasm</keyword>
<dbReference type="PRINTS" id="PR01594">
    <property type="entry name" value="SECBCHAPRONE"/>
</dbReference>
<dbReference type="PANTHER" id="PTHR36918">
    <property type="match status" value="1"/>
</dbReference>
<keyword evidence="10" id="KW-1185">Reference proteome</keyword>
<reference evidence="8" key="3">
    <citation type="submission" date="2018-03" db="EMBL/GenBank/DDBJ databases">
        <authorList>
            <person name="Keele B.F."/>
        </authorList>
    </citation>
    <scope>NUCLEOTIDE SEQUENCE [LARGE SCALE GENOMIC DNA]</scope>
    <source>
        <strain evidence="8">Gilliam</strain>
    </source>
</reference>
<dbReference type="Proteomes" id="UP000244959">
    <property type="component" value="Chromosome I"/>
</dbReference>
<name>A0A0F3MEL8_ORITS</name>
<dbReference type="PATRIC" id="fig|1359184.3.peg.39"/>
<comment type="function">
    <text evidence="6">One of the proteins required for the normal export of preproteins out of the cell cytoplasm. It is a molecular chaperone that binds to a subset of precursor proteins, maintaining them in a translocation-competent state. It also specifically binds to its receptor SecA.</text>
</comment>
<keyword evidence="5 6" id="KW-0143">Chaperone</keyword>
<dbReference type="GO" id="GO:0005737">
    <property type="term" value="C:cytoplasm"/>
    <property type="evidence" value="ECO:0007669"/>
    <property type="project" value="UniProtKB-SubCell"/>
</dbReference>
<dbReference type="EMBL" id="LANO01000001">
    <property type="protein sequence ID" value="KJV54213.1"/>
    <property type="molecule type" value="Genomic_DNA"/>
</dbReference>